<dbReference type="SUPFAM" id="SSF53067">
    <property type="entry name" value="Actin-like ATPase domain"/>
    <property type="match status" value="2"/>
</dbReference>
<evidence type="ECO:0000313" key="9">
    <source>
        <dbReference type="EMBL" id="CAD7227153.1"/>
    </source>
</evidence>
<dbReference type="OrthoDB" id="6220758at2759"/>
<protein>
    <recommendedName>
        <fullName evidence="7">Actin-related protein 6</fullName>
    </recommendedName>
</protein>
<dbReference type="Gene3D" id="3.90.640.10">
    <property type="entry name" value="Actin, Chain A, domain 4"/>
    <property type="match status" value="1"/>
</dbReference>
<evidence type="ECO:0000256" key="4">
    <source>
        <dbReference type="ARBA" id="ARBA00022490"/>
    </source>
</evidence>
<evidence type="ECO:0000256" key="2">
    <source>
        <dbReference type="ARBA" id="ARBA00004245"/>
    </source>
</evidence>
<dbReference type="FunFam" id="2.30.36.70:FF:000003">
    <property type="entry name" value="Actin-related protein 6"/>
    <property type="match status" value="1"/>
</dbReference>
<evidence type="ECO:0000256" key="5">
    <source>
        <dbReference type="ARBA" id="ARBA00023212"/>
    </source>
</evidence>
<dbReference type="AlphaFoldDB" id="A0A7R8WD86"/>
<feature type="region of interest" description="Disordered" evidence="8">
    <location>
        <begin position="406"/>
        <end position="433"/>
    </location>
</feature>
<dbReference type="SMART" id="SM00268">
    <property type="entry name" value="ACTIN"/>
    <property type="match status" value="1"/>
</dbReference>
<dbReference type="InterPro" id="IPR043129">
    <property type="entry name" value="ATPase_NBD"/>
</dbReference>
<evidence type="ECO:0000256" key="1">
    <source>
        <dbReference type="ARBA" id="ARBA00004123"/>
    </source>
</evidence>
<evidence type="ECO:0000256" key="3">
    <source>
        <dbReference type="ARBA" id="ARBA00005665"/>
    </source>
</evidence>
<comment type="similarity">
    <text evidence="3">Belongs to the actin family. ARP6 subfamily.</text>
</comment>
<keyword evidence="4" id="KW-0963">Cytoplasm</keyword>
<evidence type="ECO:0000256" key="7">
    <source>
        <dbReference type="ARBA" id="ARBA00074635"/>
    </source>
</evidence>
<dbReference type="GO" id="GO:0005856">
    <property type="term" value="C:cytoskeleton"/>
    <property type="evidence" value="ECO:0007669"/>
    <property type="project" value="UniProtKB-SubCell"/>
</dbReference>
<proteinExistence type="inferred from homology"/>
<dbReference type="EMBL" id="OB661050">
    <property type="protein sequence ID" value="CAD7227153.1"/>
    <property type="molecule type" value="Genomic_DNA"/>
</dbReference>
<comment type="subcellular location">
    <subcellularLocation>
        <location evidence="2">Cytoplasm</location>
        <location evidence="2">Cytoskeleton</location>
    </subcellularLocation>
    <subcellularLocation>
        <location evidence="1">Nucleus</location>
    </subcellularLocation>
</comment>
<keyword evidence="5" id="KW-0206">Cytoskeleton</keyword>
<dbReference type="FunFam" id="3.90.640.10:FF:000014">
    <property type="entry name" value="Putative actin-related protein 6"/>
    <property type="match status" value="1"/>
</dbReference>
<reference evidence="9" key="1">
    <citation type="submission" date="2020-11" db="EMBL/GenBank/DDBJ databases">
        <authorList>
            <person name="Tran Van P."/>
        </authorList>
    </citation>
    <scope>NUCLEOTIDE SEQUENCE</scope>
</reference>
<gene>
    <name evidence="9" type="ORF">CTOB1V02_LOCUS5061</name>
</gene>
<dbReference type="Gene3D" id="2.30.36.70">
    <property type="entry name" value="Actin, Chain A, domain 2"/>
    <property type="match status" value="1"/>
</dbReference>
<dbReference type="Pfam" id="PF00022">
    <property type="entry name" value="Actin"/>
    <property type="match status" value="1"/>
</dbReference>
<dbReference type="CDD" id="cd10210">
    <property type="entry name" value="ASKHA_NBD_Arp6"/>
    <property type="match status" value="1"/>
</dbReference>
<dbReference type="InterPro" id="IPR004000">
    <property type="entry name" value="Actin"/>
</dbReference>
<dbReference type="PANTHER" id="PTHR11937">
    <property type="entry name" value="ACTIN"/>
    <property type="match status" value="1"/>
</dbReference>
<feature type="compositionally biased region" description="Polar residues" evidence="8">
    <location>
        <begin position="416"/>
        <end position="427"/>
    </location>
</feature>
<sequence length="433" mass="49810">MVDMNNVVVLDNGAHMAKVGFATNDDPSYCMPNCIMKAKSERRRAFVGDQIDECRDLSELYYLLPFQKGYLVNFETQKRVWDFIFGRDRLNVDFQQSGILITEPVLNFPSVAGVMNEIMFEEYEYRSVLRLPAPDLVAQSMEDRTFLIVDSGYSFTHILPYVHGQRISKGVRRVDVGGKILTNHLKEVISYRQVNVLDETYVMNHAKEDACYVSLDFVGDITKASAEGRKSEIYRDYVLPNFMDEDHRRGFLRSREKSTGISTDKTEQLISLCLERISIPEILFHPSYLPGHHQKGICEALVESVRLCPPEFHPNLLKEVHLIGGCTLFPNFAERVRKDLREMLPDTVNTEVKEYPNVLTLPWRCGRDLARNEVKFQDFSVTREEYQEWGNDRVNEHFLENVLWKTSEDDEGEASTGGTQNKNSNTDSGDESM</sequence>
<organism evidence="9">
    <name type="scientific">Cyprideis torosa</name>
    <dbReference type="NCBI Taxonomy" id="163714"/>
    <lineage>
        <taxon>Eukaryota</taxon>
        <taxon>Metazoa</taxon>
        <taxon>Ecdysozoa</taxon>
        <taxon>Arthropoda</taxon>
        <taxon>Crustacea</taxon>
        <taxon>Oligostraca</taxon>
        <taxon>Ostracoda</taxon>
        <taxon>Podocopa</taxon>
        <taxon>Podocopida</taxon>
        <taxon>Cytherocopina</taxon>
        <taxon>Cytheroidea</taxon>
        <taxon>Cytherideidae</taxon>
        <taxon>Cyprideis</taxon>
    </lineage>
</organism>
<evidence type="ECO:0000256" key="8">
    <source>
        <dbReference type="SAM" id="MobiDB-lite"/>
    </source>
</evidence>
<name>A0A7R8WD86_9CRUS</name>
<dbReference type="GO" id="GO:0005634">
    <property type="term" value="C:nucleus"/>
    <property type="evidence" value="ECO:0007669"/>
    <property type="project" value="UniProtKB-SubCell"/>
</dbReference>
<accession>A0A7R8WD86</accession>
<evidence type="ECO:0000256" key="6">
    <source>
        <dbReference type="ARBA" id="ARBA00023242"/>
    </source>
</evidence>
<dbReference type="Gene3D" id="3.30.420.40">
    <property type="match status" value="2"/>
</dbReference>
<keyword evidence="6" id="KW-0539">Nucleus</keyword>